<evidence type="ECO:0000256" key="4">
    <source>
        <dbReference type="ARBA" id="ARBA00022618"/>
    </source>
</evidence>
<evidence type="ECO:0000256" key="3">
    <source>
        <dbReference type="ARBA" id="ARBA00022475"/>
    </source>
</evidence>
<dbReference type="InterPro" id="IPR036138">
    <property type="entry name" value="PBP_dimer_sf"/>
</dbReference>
<dbReference type="SUPFAM" id="SSF54184">
    <property type="entry name" value="Penicillin-binding protein 2x (pbp-2x), c-terminal domain"/>
    <property type="match status" value="2"/>
</dbReference>
<organism evidence="17 18">
    <name type="scientific">Carnobacterium maltaromaticum</name>
    <name type="common">Carnobacterium piscicola</name>
    <dbReference type="NCBI Taxonomy" id="2751"/>
    <lineage>
        <taxon>Bacteria</taxon>
        <taxon>Bacillati</taxon>
        <taxon>Bacillota</taxon>
        <taxon>Bacilli</taxon>
        <taxon>Lactobacillales</taxon>
        <taxon>Carnobacteriaceae</taxon>
        <taxon>Carnobacterium</taxon>
    </lineage>
</organism>
<sequence length="729" mass="80003">MKKNKSPQKNRKQIAMILFFLTIFLFVVFISRFSYVMVKGQINGEDLAEKVNNLYTRSSVLKANRGTIYDIDGKPIAMDAASYSLVAVLTDKWSTKENPNYVKDKEKTAEVISQNIPLSKEAVLEILNRKGEDGKPLAQVEFGNEGKDLSYETKVTIEKTKLPGLVFTETPKRLYPNGVFASNLVGIASLPTKTDEDTADFVPGTELVGEMGIEQAYNKLLTGTPGKYEFKTDNFGYALPNSKVKEVKAKDGSDMYLTLNNRLQVYMESTVAEVAAKYQPKTMTATLMNAKTGAIIATTQSPTFNATTKENIDKSWRNMLVEDSFEPGSTMKVLTLGAAINEGVFNPNETFLSGTKTIEGGQIRDHNGGVGWGHISYLEGLQRSSNVAFSNLVEKMGNDTWKKYMTDFGLEKSTDSGLPNEAIGKIGFDYPLEKANTAFGQGLTVTDFQMLQAFSAVANKGKMMKPYFVDRTVNPNTGEEKVTQPTVVGQPITAETAQKELEYLQEVVYGENGTGQAYKIDGYKIAAKTGTAEIVDPATGLYATGDNNYVFSVVGMAPAEDPELIMYITMKQPQVYDGTITGGGMIAEVFNPVMKRALQYQELGKQAEIEENNQVVMPRVMGSLKEEARQKLEENKLNVTIIGNGDTIVQQMPLPDEPVLEGQRAMLLTNGAMTMPNMTGWSKNDVLKVSEMTGQKFKIVGDGFVTTQSLAENSSMEGVAEIEVTLVAP</sequence>
<dbReference type="Gene3D" id="3.30.70.2110">
    <property type="match status" value="1"/>
</dbReference>
<dbReference type="Gene3D" id="3.90.1310.10">
    <property type="entry name" value="Penicillin-binding protein 2a (Domain 2)"/>
    <property type="match status" value="1"/>
</dbReference>
<dbReference type="Proteomes" id="UP001290462">
    <property type="component" value="Unassembled WGS sequence"/>
</dbReference>
<keyword evidence="10 15" id="KW-0472">Membrane</keyword>
<name>A0AAW9JX02_CARML</name>
<evidence type="ECO:0000313" key="17">
    <source>
        <dbReference type="EMBL" id="MDZ5760118.1"/>
    </source>
</evidence>
<evidence type="ECO:0000256" key="8">
    <source>
        <dbReference type="ARBA" id="ARBA00022984"/>
    </source>
</evidence>
<reference evidence="17" key="1">
    <citation type="submission" date="2023-08" db="EMBL/GenBank/DDBJ databases">
        <title>Genomic characterization of piscicolin 126 produced by Carnobacterium maltaromaticum CM22 strain isolated from salmon (Salmo salar).</title>
        <authorList>
            <person name="Gonzalez-Gragera E."/>
            <person name="Garcia-Lopez J.D."/>
            <person name="Teso-Perez C."/>
            <person name="Gimenez-Hernandez I."/>
            <person name="Peralta-Sanchez J.M."/>
            <person name="Valdivia E."/>
            <person name="Montalban-Lopez M."/>
            <person name="Martin-Platero A.M."/>
            <person name="Banos A."/>
            <person name="Martinez-Bueno M."/>
        </authorList>
    </citation>
    <scope>NUCLEOTIDE SEQUENCE</scope>
    <source>
        <strain evidence="17">CM22</strain>
    </source>
</reference>
<evidence type="ECO:0000256" key="5">
    <source>
        <dbReference type="ARBA" id="ARBA00022692"/>
    </source>
</evidence>
<comment type="function">
    <text evidence="14">A transpeptidase that forms peptide cross-links between adjacent glycan strands in cell wall peptidoglycan (PG). Part of the divisome machinery that synthesizes the septal cross wall. Beta-lactams inactivate the PBPs by acylating an essential serine residue in the active site of these proteins.</text>
</comment>
<accession>A0AAW9JX02</accession>
<evidence type="ECO:0000256" key="2">
    <source>
        <dbReference type="ARBA" id="ARBA00007171"/>
    </source>
</evidence>
<comment type="similarity">
    <text evidence="2">Belongs to the transpeptidase family.</text>
</comment>
<dbReference type="PROSITE" id="PS51178">
    <property type="entry name" value="PASTA"/>
    <property type="match status" value="1"/>
</dbReference>
<dbReference type="FunFam" id="3.40.710.10:FF:000095">
    <property type="entry name" value="Penicillin-binding protein 2x"/>
    <property type="match status" value="1"/>
</dbReference>
<comment type="subcellular location">
    <subcellularLocation>
        <location evidence="1">Cell membrane</location>
        <topology evidence="1">Single-pass membrane protein</topology>
    </subcellularLocation>
</comment>
<dbReference type="Gene3D" id="3.40.710.10">
    <property type="entry name" value="DD-peptidase/beta-lactamase superfamily"/>
    <property type="match status" value="1"/>
</dbReference>
<dbReference type="InterPro" id="IPR050515">
    <property type="entry name" value="Beta-lactam/transpept"/>
</dbReference>
<dbReference type="AlphaFoldDB" id="A0AAW9JX02"/>
<evidence type="ECO:0000256" key="15">
    <source>
        <dbReference type="SAM" id="Phobius"/>
    </source>
</evidence>
<dbReference type="Gene3D" id="2.20.70.70">
    <property type="match status" value="1"/>
</dbReference>
<keyword evidence="8" id="KW-0573">Peptidoglycan synthesis</keyword>
<keyword evidence="5 15" id="KW-0812">Transmembrane</keyword>
<dbReference type="GO" id="GO:0008360">
    <property type="term" value="P:regulation of cell shape"/>
    <property type="evidence" value="ECO:0007669"/>
    <property type="project" value="UniProtKB-KW"/>
</dbReference>
<dbReference type="GO" id="GO:0051301">
    <property type="term" value="P:cell division"/>
    <property type="evidence" value="ECO:0007669"/>
    <property type="project" value="UniProtKB-KW"/>
</dbReference>
<evidence type="ECO:0000256" key="1">
    <source>
        <dbReference type="ARBA" id="ARBA00004162"/>
    </source>
</evidence>
<dbReference type="Pfam" id="PF00905">
    <property type="entry name" value="Transpeptidase"/>
    <property type="match status" value="1"/>
</dbReference>
<dbReference type="SUPFAM" id="SSF56601">
    <property type="entry name" value="beta-lactamase/transpeptidase-like"/>
    <property type="match status" value="1"/>
</dbReference>
<keyword evidence="4" id="KW-0132">Cell division</keyword>
<evidence type="ECO:0000256" key="12">
    <source>
        <dbReference type="ARBA" id="ARBA00023306"/>
    </source>
</evidence>
<feature type="domain" description="PASTA" evidence="16">
    <location>
        <begin position="611"/>
        <end position="671"/>
    </location>
</feature>
<dbReference type="GO" id="GO:0009252">
    <property type="term" value="P:peptidoglycan biosynthetic process"/>
    <property type="evidence" value="ECO:0007669"/>
    <property type="project" value="UniProtKB-KW"/>
</dbReference>
<dbReference type="InterPro" id="IPR005543">
    <property type="entry name" value="PASTA_dom"/>
</dbReference>
<dbReference type="SUPFAM" id="SSF56519">
    <property type="entry name" value="Penicillin binding protein dimerisation domain"/>
    <property type="match status" value="1"/>
</dbReference>
<evidence type="ECO:0000259" key="16">
    <source>
        <dbReference type="PROSITE" id="PS51178"/>
    </source>
</evidence>
<dbReference type="RefSeq" id="WP_187957725.1">
    <property type="nucleotide sequence ID" value="NZ_CBCPJO010000008.1"/>
</dbReference>
<keyword evidence="13" id="KW-0961">Cell wall biogenesis/degradation</keyword>
<keyword evidence="12" id="KW-0131">Cell cycle</keyword>
<dbReference type="InterPro" id="IPR005311">
    <property type="entry name" value="PBP_dimer"/>
</dbReference>
<gene>
    <name evidence="17" type="ORF">RAK27_15890</name>
</gene>
<dbReference type="InterPro" id="IPR001460">
    <property type="entry name" value="PCN-bd_Tpept"/>
</dbReference>
<dbReference type="GO" id="GO:0071555">
    <property type="term" value="P:cell wall organization"/>
    <property type="evidence" value="ECO:0007669"/>
    <property type="project" value="UniProtKB-KW"/>
</dbReference>
<evidence type="ECO:0000256" key="13">
    <source>
        <dbReference type="ARBA" id="ARBA00023316"/>
    </source>
</evidence>
<evidence type="ECO:0000313" key="18">
    <source>
        <dbReference type="Proteomes" id="UP001290462"/>
    </source>
</evidence>
<dbReference type="CDD" id="cd06576">
    <property type="entry name" value="PASTA_Pbp2x-like_1"/>
    <property type="match status" value="1"/>
</dbReference>
<dbReference type="Pfam" id="PF03793">
    <property type="entry name" value="PASTA"/>
    <property type="match status" value="1"/>
</dbReference>
<dbReference type="PANTHER" id="PTHR30627:SF26">
    <property type="entry name" value="PENICILLIN-BINDING PROTEIN 2B"/>
    <property type="match status" value="1"/>
</dbReference>
<dbReference type="SMART" id="SM00740">
    <property type="entry name" value="PASTA"/>
    <property type="match status" value="1"/>
</dbReference>
<feature type="transmembrane region" description="Helical" evidence="15">
    <location>
        <begin position="14"/>
        <end position="35"/>
    </location>
</feature>
<dbReference type="InterPro" id="IPR012338">
    <property type="entry name" value="Beta-lactam/transpept-like"/>
</dbReference>
<keyword evidence="9 15" id="KW-1133">Transmembrane helix</keyword>
<keyword evidence="11" id="KW-0046">Antibiotic resistance</keyword>
<protein>
    <submittedName>
        <fullName evidence="17">Penicillin-binding transpeptidase domain-containing protein</fullName>
    </submittedName>
</protein>
<evidence type="ECO:0000256" key="7">
    <source>
        <dbReference type="ARBA" id="ARBA00022960"/>
    </source>
</evidence>
<keyword evidence="3" id="KW-1003">Cell membrane</keyword>
<dbReference type="GO" id="GO:0005886">
    <property type="term" value="C:plasma membrane"/>
    <property type="evidence" value="ECO:0007669"/>
    <property type="project" value="UniProtKB-SubCell"/>
</dbReference>
<proteinExistence type="inferred from homology"/>
<comment type="caution">
    <text evidence="17">The sequence shown here is derived from an EMBL/GenBank/DDBJ whole genome shotgun (WGS) entry which is preliminary data.</text>
</comment>
<evidence type="ECO:0000256" key="10">
    <source>
        <dbReference type="ARBA" id="ARBA00023136"/>
    </source>
</evidence>
<evidence type="ECO:0000256" key="11">
    <source>
        <dbReference type="ARBA" id="ARBA00023251"/>
    </source>
</evidence>
<dbReference type="GO" id="GO:0008658">
    <property type="term" value="F:penicillin binding"/>
    <property type="evidence" value="ECO:0007669"/>
    <property type="project" value="InterPro"/>
</dbReference>
<evidence type="ECO:0000256" key="6">
    <source>
        <dbReference type="ARBA" id="ARBA00022737"/>
    </source>
</evidence>
<dbReference type="EMBL" id="JAVBVO010000005">
    <property type="protein sequence ID" value="MDZ5760118.1"/>
    <property type="molecule type" value="Genomic_DNA"/>
</dbReference>
<keyword evidence="6" id="KW-0677">Repeat</keyword>
<keyword evidence="7" id="KW-0133">Cell shape</keyword>
<evidence type="ECO:0000256" key="14">
    <source>
        <dbReference type="ARBA" id="ARBA00055980"/>
    </source>
</evidence>
<dbReference type="GO" id="GO:0046677">
    <property type="term" value="P:response to antibiotic"/>
    <property type="evidence" value="ECO:0007669"/>
    <property type="project" value="UniProtKB-KW"/>
</dbReference>
<dbReference type="Pfam" id="PF03717">
    <property type="entry name" value="PBP_dimer"/>
    <property type="match status" value="1"/>
</dbReference>
<evidence type="ECO:0000256" key="9">
    <source>
        <dbReference type="ARBA" id="ARBA00022989"/>
    </source>
</evidence>
<dbReference type="CDD" id="cd06575">
    <property type="entry name" value="PASTA_Pbp2x-like_2"/>
    <property type="match status" value="1"/>
</dbReference>
<dbReference type="PANTHER" id="PTHR30627">
    <property type="entry name" value="PEPTIDOGLYCAN D,D-TRANSPEPTIDASE"/>
    <property type="match status" value="1"/>
</dbReference>